<evidence type="ECO:0000256" key="6">
    <source>
        <dbReference type="SAM" id="SignalP"/>
    </source>
</evidence>
<organism evidence="9 10">
    <name type="scientific">Arthrobacter glacialis</name>
    <dbReference type="NCBI Taxonomy" id="1664"/>
    <lineage>
        <taxon>Bacteria</taxon>
        <taxon>Bacillati</taxon>
        <taxon>Actinomycetota</taxon>
        <taxon>Actinomycetes</taxon>
        <taxon>Micrococcales</taxon>
        <taxon>Micrococcaceae</taxon>
        <taxon>Arthrobacter</taxon>
    </lineage>
</organism>
<evidence type="ECO:0000259" key="8">
    <source>
        <dbReference type="PROSITE" id="PS52009"/>
    </source>
</evidence>
<evidence type="ECO:0000256" key="2">
    <source>
        <dbReference type="ARBA" id="ARBA00023295"/>
    </source>
</evidence>
<feature type="signal peptide" evidence="6">
    <location>
        <begin position="1"/>
        <end position="32"/>
    </location>
</feature>
<feature type="region of interest" description="Disordered" evidence="4">
    <location>
        <begin position="923"/>
        <end position="1038"/>
    </location>
</feature>
<dbReference type="GO" id="GO:0015929">
    <property type="term" value="F:hexosaminidase activity"/>
    <property type="evidence" value="ECO:0007669"/>
    <property type="project" value="UniProtKB-ARBA"/>
</dbReference>
<keyword evidence="5" id="KW-1133">Transmembrane helix</keyword>
<dbReference type="Gene3D" id="1.20.58.460">
    <property type="entry name" value="Hyaluronidase post-catalytic domain-like"/>
    <property type="match status" value="1"/>
</dbReference>
<feature type="active site" description="Proton donor" evidence="3">
    <location>
        <position position="308"/>
    </location>
</feature>
<feature type="compositionally biased region" description="Low complexity" evidence="4">
    <location>
        <begin position="939"/>
        <end position="1028"/>
    </location>
</feature>
<keyword evidence="2 3" id="KW-0326">Glycosidase</keyword>
<dbReference type="Gene3D" id="2.60.120.260">
    <property type="entry name" value="Galactose-binding domain-like"/>
    <property type="match status" value="1"/>
</dbReference>
<reference evidence="9 10" key="1">
    <citation type="submission" date="2018-01" db="EMBL/GenBank/DDBJ databases">
        <title>Arthrobacter sp. nov., from glaciers in China.</title>
        <authorList>
            <person name="Liu Q."/>
            <person name="Xin Y.-H."/>
        </authorList>
    </citation>
    <scope>NUCLEOTIDE SEQUENCE [LARGE SCALE GENOMIC DNA]</scope>
    <source>
        <strain evidence="9 10">HLT2-12-2</strain>
    </source>
</reference>
<dbReference type="Gene3D" id="3.30.379.10">
    <property type="entry name" value="Chitobiase/beta-hexosaminidase domain 2-like"/>
    <property type="match status" value="1"/>
</dbReference>
<dbReference type="InterPro" id="IPR017853">
    <property type="entry name" value="GH"/>
</dbReference>
<dbReference type="Pfam" id="PF07555">
    <property type="entry name" value="NAGidase"/>
    <property type="match status" value="1"/>
</dbReference>
<evidence type="ECO:0000256" key="1">
    <source>
        <dbReference type="ARBA" id="ARBA00022801"/>
    </source>
</evidence>
<dbReference type="GO" id="GO:0005975">
    <property type="term" value="P:carbohydrate metabolic process"/>
    <property type="evidence" value="ECO:0007669"/>
    <property type="project" value="UniProtKB-ARBA"/>
</dbReference>
<sequence>MQNTKGNSVKRALKNVATGALALAIIAGSGMAALSPAALPMAQAAATPTGILPTPQEVNTTGVSVPLTGTVKVAVGATTDAAAKDLLGQVINKAGGTASFVDAGTAAGATVFLGTAANNSAIPAALAAVGATSADALATDGYVIATGTIAGKPALVLNGKDATGTFYAVQSLSQVVANGSAPAMTVKDWPLMSIRGAIEGFYGIPWSHQARLDQLDFYGKHKLNTYIYTPKDDNYLRAKWRDLYPAAELADLKELVDEANANHVNFTFALSPGNDVCYSSDADYNSTVAKFDQLRSIGVSSFYIALDDIDPSLKCAADLAKFTSSGFRKLADGQAFYLNRIVNDYVKVHNLQPLQTVPTNYNGSAEDPYKDQFGLATDDSILIQWTGEGVFSNTITEASVTKAVDTYNAEHFYIWDNLPVNDGQRGRLFLNPLEGRDPNLYKHIDGITSNPMIEAYASMIALAGFGDYSWNSPAYNAATTQSAIITELAGAEAAVRKSLETFVDLNQSWKPYRPNSKTAPALSADVAAFWTAYDAGNVAGMKSLQDRLATIKAGPETLATMAMKGFYDDSKPWIDAAAHWATAMEEQVAMLIAIKSGNGVVATDAALEANAEMALAKRATVPDVGPNNIGITPNQIIPSVGDGVFEIFTAAAQARYNTWLNLTPVAAANNFPGTASSSLATYQQNTPGKMVDGNASTLWWSSAPPVVGSTVTLDLGAVKPVGKVLIQQADSDSQAGDMIYNARLEYSADNSTWTSAGTFASKPRIEQSFDTPVSARYIRLVAAAANSGGQWVKIREFQAFEATQKLTTNLAGANGTGPASAFDATINSAFEAATAPVAGAHLTYVLDTPAAMKSVAVVGHMAGDLQVKSDDEWVTLGALNPAVSFQEAVLTQATISGVRILFKSGAGRAVGVGPVVYELGVRATGPVGSGPYVGDVVEPSPTATPTVTPSPTTTPSASSSATATPSGTPSATPSGTPSATPSGTPSATPSGTPSATPSGTPSATPSGTPSATPSGTPSATPSGTPSAGITLSAGTLAPGGRLTVSGTGFKPGSEASFTLHSTPVLLGTVTADAQGVVTLSVNLPVDVAPGLHSIVIDGVGVDGTSRQLSAPLTITGAATAAVTTPAAADGLASTGANATMLGGLAVLLLIAGAGVFAVTRRRVASH</sequence>
<dbReference type="EMBL" id="PPXC01000001">
    <property type="protein sequence ID" value="POH75091.1"/>
    <property type="molecule type" value="Genomic_DNA"/>
</dbReference>
<keyword evidence="5" id="KW-0472">Membrane</keyword>
<evidence type="ECO:0000313" key="9">
    <source>
        <dbReference type="EMBL" id="POH75091.1"/>
    </source>
</evidence>
<dbReference type="InterPro" id="IPR011496">
    <property type="entry name" value="O-GlcNAcase_cat"/>
</dbReference>
<dbReference type="PROSITE" id="PS52009">
    <property type="entry name" value="GH84"/>
    <property type="match status" value="1"/>
</dbReference>
<evidence type="ECO:0000256" key="5">
    <source>
        <dbReference type="SAM" id="Phobius"/>
    </source>
</evidence>
<keyword evidence="1 3" id="KW-0378">Hydrolase</keyword>
<dbReference type="PANTHER" id="PTHR13170:SF16">
    <property type="entry name" value="PROTEIN O-GLCNACASE"/>
    <property type="match status" value="1"/>
</dbReference>
<accession>A0A2S4A0Q6</accession>
<dbReference type="SUPFAM" id="SSF51445">
    <property type="entry name" value="(Trans)glycosidases"/>
    <property type="match status" value="1"/>
</dbReference>
<evidence type="ECO:0000313" key="10">
    <source>
        <dbReference type="Proteomes" id="UP000237061"/>
    </source>
</evidence>
<dbReference type="InterPro" id="IPR029018">
    <property type="entry name" value="Hex-like_dom2"/>
</dbReference>
<comment type="caution">
    <text evidence="9">The sequence shown here is derived from an EMBL/GenBank/DDBJ whole genome shotgun (WGS) entry which is preliminary data.</text>
</comment>
<dbReference type="InterPro" id="IPR008979">
    <property type="entry name" value="Galactose-bd-like_sf"/>
</dbReference>
<evidence type="ECO:0000256" key="3">
    <source>
        <dbReference type="PROSITE-ProRule" id="PRU01353"/>
    </source>
</evidence>
<proteinExistence type="inferred from homology"/>
<dbReference type="InterPro" id="IPR051822">
    <property type="entry name" value="Glycosyl_Hydrolase_84"/>
</dbReference>
<feature type="chain" id="PRO_5039146202" evidence="6">
    <location>
        <begin position="33"/>
        <end position="1166"/>
    </location>
</feature>
<dbReference type="InterPro" id="IPR015882">
    <property type="entry name" value="HEX_bac_N"/>
</dbReference>
<feature type="domain" description="F5/8 type C" evidence="7">
    <location>
        <begin position="654"/>
        <end position="799"/>
    </location>
</feature>
<evidence type="ECO:0000259" key="7">
    <source>
        <dbReference type="PROSITE" id="PS50022"/>
    </source>
</evidence>
<dbReference type="InterPro" id="IPR000421">
    <property type="entry name" value="FA58C"/>
</dbReference>
<feature type="transmembrane region" description="Helical" evidence="5">
    <location>
        <begin position="1140"/>
        <end position="1159"/>
    </location>
</feature>
<dbReference type="Gene3D" id="3.20.20.80">
    <property type="entry name" value="Glycosidases"/>
    <property type="match status" value="1"/>
</dbReference>
<comment type="similarity">
    <text evidence="3">Belongs to the glycosyl hydrolase 84 family.</text>
</comment>
<dbReference type="SUPFAM" id="SSF49785">
    <property type="entry name" value="Galactose-binding domain-like"/>
    <property type="match status" value="1"/>
</dbReference>
<dbReference type="Pfam" id="PF02838">
    <property type="entry name" value="Glyco_hydro_20b"/>
    <property type="match status" value="1"/>
</dbReference>
<dbReference type="GO" id="GO:1901135">
    <property type="term" value="P:carbohydrate derivative metabolic process"/>
    <property type="evidence" value="ECO:0007669"/>
    <property type="project" value="UniProtKB-ARBA"/>
</dbReference>
<keyword evidence="10" id="KW-1185">Reference proteome</keyword>
<feature type="domain" description="GH84" evidence="8">
    <location>
        <begin position="193"/>
        <end position="473"/>
    </location>
</feature>
<dbReference type="Pfam" id="PF00754">
    <property type="entry name" value="F5_F8_type_C"/>
    <property type="match status" value="1"/>
</dbReference>
<dbReference type="AlphaFoldDB" id="A0A2S4A0Q6"/>
<keyword evidence="5" id="KW-0812">Transmembrane</keyword>
<protein>
    <submittedName>
        <fullName evidence="9">Carbohydrate-binding protein</fullName>
    </submittedName>
</protein>
<dbReference type="PROSITE" id="PS50022">
    <property type="entry name" value="FA58C_3"/>
    <property type="match status" value="1"/>
</dbReference>
<dbReference type="Proteomes" id="UP000237061">
    <property type="component" value="Unassembled WGS sequence"/>
</dbReference>
<name>A0A2S4A0Q6_ARTGL</name>
<dbReference type="SUPFAM" id="SSF55545">
    <property type="entry name" value="beta-N-acetylhexosaminidase-like domain"/>
    <property type="match status" value="1"/>
</dbReference>
<evidence type="ECO:0000256" key="4">
    <source>
        <dbReference type="SAM" id="MobiDB-lite"/>
    </source>
</evidence>
<gene>
    <name evidence="9" type="ORF">CVS27_00300</name>
</gene>
<dbReference type="PANTHER" id="PTHR13170">
    <property type="entry name" value="O-GLCNACASE"/>
    <property type="match status" value="1"/>
</dbReference>
<keyword evidence="6" id="KW-0732">Signal</keyword>